<sequence length="66" mass="7410">MNLIHSDPDIPIGTLMAIIIILIAINLHRNHGIWNRPVHMNKVTKVAQVATQRWFPKGVATTYVGI</sequence>
<reference evidence="2" key="1">
    <citation type="journal article" date="2023" name="Insect Mol. Biol.">
        <title>Genome sequencing provides insights into the evolution of gene families encoding plant cell wall-degrading enzymes in longhorned beetles.</title>
        <authorList>
            <person name="Shin N.R."/>
            <person name="Okamura Y."/>
            <person name="Kirsch R."/>
            <person name="Pauchet Y."/>
        </authorList>
    </citation>
    <scope>NUCLEOTIDE SEQUENCE</scope>
    <source>
        <strain evidence="2">MMC_N1</strain>
    </source>
</reference>
<proteinExistence type="predicted"/>
<keyword evidence="1" id="KW-0812">Transmembrane</keyword>
<dbReference type="Proteomes" id="UP001162164">
    <property type="component" value="Unassembled WGS sequence"/>
</dbReference>
<name>A0ABQ9JYJ8_9CUCU</name>
<comment type="caution">
    <text evidence="2">The sequence shown here is derived from an EMBL/GenBank/DDBJ whole genome shotgun (WGS) entry which is preliminary data.</text>
</comment>
<accession>A0ABQ9JYJ8</accession>
<evidence type="ECO:0000313" key="2">
    <source>
        <dbReference type="EMBL" id="KAJ8983440.1"/>
    </source>
</evidence>
<keyword evidence="1" id="KW-1133">Transmembrane helix</keyword>
<gene>
    <name evidence="2" type="ORF">NQ317_013202</name>
</gene>
<keyword evidence="3" id="KW-1185">Reference proteome</keyword>
<keyword evidence="1" id="KW-0472">Membrane</keyword>
<dbReference type="EMBL" id="JAPWTJ010000075">
    <property type="protein sequence ID" value="KAJ8983440.1"/>
    <property type="molecule type" value="Genomic_DNA"/>
</dbReference>
<evidence type="ECO:0000313" key="3">
    <source>
        <dbReference type="Proteomes" id="UP001162164"/>
    </source>
</evidence>
<organism evidence="2 3">
    <name type="scientific">Molorchus minor</name>
    <dbReference type="NCBI Taxonomy" id="1323400"/>
    <lineage>
        <taxon>Eukaryota</taxon>
        <taxon>Metazoa</taxon>
        <taxon>Ecdysozoa</taxon>
        <taxon>Arthropoda</taxon>
        <taxon>Hexapoda</taxon>
        <taxon>Insecta</taxon>
        <taxon>Pterygota</taxon>
        <taxon>Neoptera</taxon>
        <taxon>Endopterygota</taxon>
        <taxon>Coleoptera</taxon>
        <taxon>Polyphaga</taxon>
        <taxon>Cucujiformia</taxon>
        <taxon>Chrysomeloidea</taxon>
        <taxon>Cerambycidae</taxon>
        <taxon>Lamiinae</taxon>
        <taxon>Monochamini</taxon>
        <taxon>Molorchus</taxon>
    </lineage>
</organism>
<evidence type="ECO:0000256" key="1">
    <source>
        <dbReference type="SAM" id="Phobius"/>
    </source>
</evidence>
<feature type="transmembrane region" description="Helical" evidence="1">
    <location>
        <begin position="12"/>
        <end position="28"/>
    </location>
</feature>
<protein>
    <submittedName>
        <fullName evidence="2">Uncharacterized protein</fullName>
    </submittedName>
</protein>